<dbReference type="EMBL" id="JAFIRN010000011">
    <property type="protein sequence ID" value="KAG5840042.1"/>
    <property type="molecule type" value="Genomic_DNA"/>
</dbReference>
<protein>
    <submittedName>
        <fullName evidence="2">Uncharacterized protein</fullName>
    </submittedName>
</protein>
<feature type="non-terminal residue" evidence="2">
    <location>
        <position position="61"/>
    </location>
</feature>
<name>A0A9D3RUI9_ANGAN</name>
<feature type="compositionally biased region" description="Basic and acidic residues" evidence="1">
    <location>
        <begin position="50"/>
        <end position="61"/>
    </location>
</feature>
<dbReference type="AlphaFoldDB" id="A0A9D3RUI9"/>
<keyword evidence="3" id="KW-1185">Reference proteome</keyword>
<proteinExistence type="predicted"/>
<comment type="caution">
    <text evidence="2">The sequence shown here is derived from an EMBL/GenBank/DDBJ whole genome shotgun (WGS) entry which is preliminary data.</text>
</comment>
<reference evidence="2" key="1">
    <citation type="submission" date="2021-01" db="EMBL/GenBank/DDBJ databases">
        <title>A chromosome-scale assembly of European eel, Anguilla anguilla.</title>
        <authorList>
            <person name="Henkel C."/>
            <person name="Jong-Raadsen S.A."/>
            <person name="Dufour S."/>
            <person name="Weltzien F.-A."/>
            <person name="Palstra A.P."/>
            <person name="Pelster B."/>
            <person name="Spaink H.P."/>
            <person name="Van Den Thillart G.E."/>
            <person name="Jansen H."/>
            <person name="Zahm M."/>
            <person name="Klopp C."/>
            <person name="Cedric C."/>
            <person name="Louis A."/>
            <person name="Berthelot C."/>
            <person name="Parey E."/>
            <person name="Roest Crollius H."/>
            <person name="Montfort J."/>
            <person name="Robinson-Rechavi M."/>
            <person name="Bucao C."/>
            <person name="Bouchez O."/>
            <person name="Gislard M."/>
            <person name="Lluch J."/>
            <person name="Milhes M."/>
            <person name="Lampietro C."/>
            <person name="Lopez Roques C."/>
            <person name="Donnadieu C."/>
            <person name="Braasch I."/>
            <person name="Desvignes T."/>
            <person name="Postlethwait J."/>
            <person name="Bobe J."/>
            <person name="Guiguen Y."/>
            <person name="Dirks R."/>
        </authorList>
    </citation>
    <scope>NUCLEOTIDE SEQUENCE</scope>
    <source>
        <strain evidence="2">Tag_6206</strain>
        <tissue evidence="2">Liver</tissue>
    </source>
</reference>
<organism evidence="2 3">
    <name type="scientific">Anguilla anguilla</name>
    <name type="common">European freshwater eel</name>
    <name type="synonym">Muraena anguilla</name>
    <dbReference type="NCBI Taxonomy" id="7936"/>
    <lineage>
        <taxon>Eukaryota</taxon>
        <taxon>Metazoa</taxon>
        <taxon>Chordata</taxon>
        <taxon>Craniata</taxon>
        <taxon>Vertebrata</taxon>
        <taxon>Euteleostomi</taxon>
        <taxon>Actinopterygii</taxon>
        <taxon>Neopterygii</taxon>
        <taxon>Teleostei</taxon>
        <taxon>Anguilliformes</taxon>
        <taxon>Anguillidae</taxon>
        <taxon>Anguilla</taxon>
    </lineage>
</organism>
<accession>A0A9D3RUI9</accession>
<feature type="region of interest" description="Disordered" evidence="1">
    <location>
        <begin position="1"/>
        <end position="61"/>
    </location>
</feature>
<evidence type="ECO:0000256" key="1">
    <source>
        <dbReference type="SAM" id="MobiDB-lite"/>
    </source>
</evidence>
<gene>
    <name evidence="2" type="ORF">ANANG_G00212340</name>
</gene>
<sequence>MSMKSESSMGRILNFREEYPGDSRAQAERAGSPVPSCMSMKSEASMGKLFDFREEHPSDSR</sequence>
<dbReference type="Proteomes" id="UP001044222">
    <property type="component" value="Chromosome 11"/>
</dbReference>
<feature type="compositionally biased region" description="Basic and acidic residues" evidence="1">
    <location>
        <begin position="14"/>
        <end position="27"/>
    </location>
</feature>
<evidence type="ECO:0000313" key="3">
    <source>
        <dbReference type="Proteomes" id="UP001044222"/>
    </source>
</evidence>
<evidence type="ECO:0000313" key="2">
    <source>
        <dbReference type="EMBL" id="KAG5840042.1"/>
    </source>
</evidence>